<dbReference type="Gene3D" id="3.40.190.10">
    <property type="entry name" value="Periplasmic binding protein-like II"/>
    <property type="match status" value="2"/>
</dbReference>
<accession>H2J7Z7</accession>
<dbReference type="PANTHER" id="PTHR35936">
    <property type="entry name" value="MEMBRANE-BOUND LYTIC MUREIN TRANSGLYCOSYLASE F"/>
    <property type="match status" value="1"/>
</dbReference>
<dbReference type="Pfam" id="PF00497">
    <property type="entry name" value="SBP_bac_3"/>
    <property type="match status" value="1"/>
</dbReference>
<keyword evidence="5" id="KW-1185">Reference proteome</keyword>
<reference evidence="5" key="2">
    <citation type="submission" date="2012-01" db="EMBL/GenBank/DDBJ databases">
        <title>Complete sequence of chromosome of Marinitoga piezophila KA3.</title>
        <authorList>
            <person name="Lucas S."/>
            <person name="Han J."/>
            <person name="Lapidus A."/>
            <person name="Cheng J.-F."/>
            <person name="Goodwin L."/>
            <person name="Pitluck S."/>
            <person name="Peters L."/>
            <person name="Mikhailova N."/>
            <person name="Teshima H."/>
            <person name="Detter J.C."/>
            <person name="Han C."/>
            <person name="Tapia R."/>
            <person name="Land M."/>
            <person name="Hauser L."/>
            <person name="Kyrpides N."/>
            <person name="Ivanova N."/>
            <person name="Pagani I."/>
            <person name="Jebbar M."/>
            <person name="Vannier P."/>
            <person name="Oger P."/>
            <person name="Cario A."/>
            <person name="Bartlett D."/>
            <person name="Noll K.M."/>
            <person name="Woyke T."/>
        </authorList>
    </citation>
    <scope>NUCLEOTIDE SEQUENCE [LARGE SCALE GENOMIC DNA]</scope>
    <source>
        <strain evidence="5">DSM 14283 / JCM 11233 / KA3</strain>
    </source>
</reference>
<dbReference type="eggNOG" id="COG0834">
    <property type="taxonomic scope" value="Bacteria"/>
</dbReference>
<dbReference type="AlphaFoldDB" id="H2J7Z7"/>
<dbReference type="GO" id="GO:0015276">
    <property type="term" value="F:ligand-gated monoatomic ion channel activity"/>
    <property type="evidence" value="ECO:0007669"/>
    <property type="project" value="InterPro"/>
</dbReference>
<dbReference type="SUPFAM" id="SSF53850">
    <property type="entry name" value="Periplasmic binding protein-like II"/>
    <property type="match status" value="1"/>
</dbReference>
<feature type="domain" description="Solute-binding protein family 3/N-terminal" evidence="2">
    <location>
        <begin position="20"/>
        <end position="236"/>
    </location>
</feature>
<dbReference type="PANTHER" id="PTHR35936:SF17">
    <property type="entry name" value="ARGININE-BINDING EXTRACELLULAR PROTEIN ARTP"/>
    <property type="match status" value="1"/>
</dbReference>
<dbReference type="GO" id="GO:0016020">
    <property type="term" value="C:membrane"/>
    <property type="evidence" value="ECO:0007669"/>
    <property type="project" value="InterPro"/>
</dbReference>
<dbReference type="SMART" id="SM00079">
    <property type="entry name" value="PBPe"/>
    <property type="match status" value="1"/>
</dbReference>
<evidence type="ECO:0000259" key="3">
    <source>
        <dbReference type="SMART" id="SM00079"/>
    </source>
</evidence>
<gene>
    <name evidence="4" type="ordered locus">Marpi_1076</name>
</gene>
<dbReference type="EMBL" id="CP003257">
    <property type="protein sequence ID" value="AEX85488.1"/>
    <property type="molecule type" value="Genomic_DNA"/>
</dbReference>
<keyword evidence="1" id="KW-0732">Signal</keyword>
<sequence length="236" mass="26895">MKSKLFIIFFLIVAVQFYAVLKVGISLTEPYAYMEEVEDGYILKGIDVEIVKMISQELHENVEIYIFSFPYLVDNALNEGNVDMIIGGIHITPERRKKYYFSIPYLTTGLVLIKLKDNKKKITSFDNIAIGAKKDSTGYKKTLELINSGKIVHLHVYSSNEECLEGVLDGNVDAAFFDLVNALYFSKKYPVEIVGEPFEKSDVGIATKDKILLEKINYIILKNKQKINIILKKYGK</sequence>
<dbReference type="InterPro" id="IPR001638">
    <property type="entry name" value="Solute-binding_3/MltF_N"/>
</dbReference>
<organism evidence="4 5">
    <name type="scientific">Marinitoga piezophila (strain DSM 14283 / JCM 11233 / KA3)</name>
    <dbReference type="NCBI Taxonomy" id="443254"/>
    <lineage>
        <taxon>Bacteria</taxon>
        <taxon>Thermotogati</taxon>
        <taxon>Thermotogota</taxon>
        <taxon>Thermotogae</taxon>
        <taxon>Petrotogales</taxon>
        <taxon>Petrotogaceae</taxon>
        <taxon>Marinitoga</taxon>
    </lineage>
</organism>
<evidence type="ECO:0000256" key="1">
    <source>
        <dbReference type="ARBA" id="ARBA00022729"/>
    </source>
</evidence>
<evidence type="ECO:0000313" key="4">
    <source>
        <dbReference type="EMBL" id="AEX85488.1"/>
    </source>
</evidence>
<dbReference type="CDD" id="cd13530">
    <property type="entry name" value="PBP2_peptides_like"/>
    <property type="match status" value="1"/>
</dbReference>
<dbReference type="HOGENOM" id="CLU_1174298_0_0_0"/>
<name>H2J7Z7_MARPK</name>
<dbReference type="OrthoDB" id="9768183at2"/>
<dbReference type="SMART" id="SM00062">
    <property type="entry name" value="PBPb"/>
    <property type="match status" value="1"/>
</dbReference>
<dbReference type="InterPro" id="IPR001320">
    <property type="entry name" value="Iontro_rcpt_C"/>
</dbReference>
<dbReference type="RefSeq" id="WP_014296560.1">
    <property type="nucleotide sequence ID" value="NC_016751.1"/>
</dbReference>
<proteinExistence type="predicted"/>
<evidence type="ECO:0000313" key="5">
    <source>
        <dbReference type="Proteomes" id="UP000007161"/>
    </source>
</evidence>
<reference evidence="4 5" key="1">
    <citation type="journal article" date="2012" name="J. Bacteriol.">
        <title>Complete Genome Sequence of the Thermophilic, Piezophilic, Heterotrophic Bacterium Marinitoga piezophila KA3.</title>
        <authorList>
            <person name="Lucas S."/>
            <person name="Han J."/>
            <person name="Lapidus A."/>
            <person name="Cheng J.F."/>
            <person name="Goodwin L.A."/>
            <person name="Pitluck S."/>
            <person name="Peters L."/>
            <person name="Mikhailova N."/>
            <person name="Teshima H."/>
            <person name="Detter J.C."/>
            <person name="Han C."/>
            <person name="Tapia R."/>
            <person name="Land M."/>
            <person name="Hauser L."/>
            <person name="Kyrpides N.C."/>
            <person name="Ivanova N."/>
            <person name="Pagani I."/>
            <person name="Vannier P."/>
            <person name="Oger P."/>
            <person name="Bartlett D.H."/>
            <person name="Noll K.M."/>
            <person name="Woyke T."/>
            <person name="Jebbar M."/>
        </authorList>
    </citation>
    <scope>NUCLEOTIDE SEQUENCE [LARGE SCALE GENOMIC DNA]</scope>
    <source>
        <strain evidence="5">DSM 14283 / JCM 11233 / KA3</strain>
    </source>
</reference>
<feature type="domain" description="Ionotropic glutamate receptor C-terminal" evidence="3">
    <location>
        <begin position="20"/>
        <end position="236"/>
    </location>
</feature>
<dbReference type="STRING" id="443254.Marpi_1076"/>
<protein>
    <submittedName>
        <fullName evidence="4">Periplasmic component of amino acid ABC-type transporter/signal transduction system</fullName>
    </submittedName>
</protein>
<dbReference type="Proteomes" id="UP000007161">
    <property type="component" value="Chromosome"/>
</dbReference>
<evidence type="ECO:0000259" key="2">
    <source>
        <dbReference type="SMART" id="SM00062"/>
    </source>
</evidence>
<dbReference type="KEGG" id="mpz:Marpi_1076"/>